<keyword evidence="1" id="KW-1133">Transmembrane helix</keyword>
<dbReference type="GO" id="GO:0015128">
    <property type="term" value="F:gluconate transmembrane transporter activity"/>
    <property type="evidence" value="ECO:0007669"/>
    <property type="project" value="InterPro"/>
</dbReference>
<dbReference type="Pfam" id="PF02447">
    <property type="entry name" value="GntP_permease"/>
    <property type="match status" value="1"/>
</dbReference>
<keyword evidence="1" id="KW-0812">Transmembrane</keyword>
<dbReference type="AlphaFoldDB" id="A0A226BYH5"/>
<reference evidence="2 3" key="1">
    <citation type="submission" date="2017-06" db="EMBL/GenBank/DDBJ databases">
        <title>Draft Genome Sequence of Natranaerobius trueperi halophilic, alkalithermophilic bacteria from soda lakes.</title>
        <authorList>
            <person name="Zhao B."/>
        </authorList>
    </citation>
    <scope>NUCLEOTIDE SEQUENCE [LARGE SCALE GENOMIC DNA]</scope>
    <source>
        <strain evidence="2 3">DSM 18760</strain>
    </source>
</reference>
<organism evidence="2 3">
    <name type="scientific">Natranaerobius trueperi</name>
    <dbReference type="NCBI Taxonomy" id="759412"/>
    <lineage>
        <taxon>Bacteria</taxon>
        <taxon>Bacillati</taxon>
        <taxon>Bacillota</taxon>
        <taxon>Clostridia</taxon>
        <taxon>Natranaerobiales</taxon>
        <taxon>Natranaerobiaceae</taxon>
        <taxon>Natranaerobius</taxon>
    </lineage>
</organism>
<name>A0A226BYH5_9FIRM</name>
<dbReference type="OrthoDB" id="86125at2"/>
<evidence type="ECO:0000256" key="1">
    <source>
        <dbReference type="SAM" id="Phobius"/>
    </source>
</evidence>
<dbReference type="InterPro" id="IPR003474">
    <property type="entry name" value="Glcn_transporter"/>
</dbReference>
<dbReference type="PANTHER" id="PTHR30354:SF7">
    <property type="entry name" value="BLL7963 PROTEIN"/>
    <property type="match status" value="1"/>
</dbReference>
<protein>
    <submittedName>
        <fullName evidence="2">Citrate transporter</fullName>
    </submittedName>
</protein>
<comment type="caution">
    <text evidence="2">The sequence shown here is derived from an EMBL/GenBank/DDBJ whole genome shotgun (WGS) entry which is preliminary data.</text>
</comment>
<evidence type="ECO:0000313" key="3">
    <source>
        <dbReference type="Proteomes" id="UP000214588"/>
    </source>
</evidence>
<feature type="transmembrane region" description="Helical" evidence="1">
    <location>
        <begin position="172"/>
        <end position="194"/>
    </location>
</feature>
<feature type="transmembrane region" description="Helical" evidence="1">
    <location>
        <begin position="397"/>
        <end position="416"/>
    </location>
</feature>
<feature type="transmembrane region" description="Helical" evidence="1">
    <location>
        <begin position="229"/>
        <end position="262"/>
    </location>
</feature>
<dbReference type="PANTHER" id="PTHR30354">
    <property type="entry name" value="GNT FAMILY GLUCONATE TRANSPORTER"/>
    <property type="match status" value="1"/>
</dbReference>
<feature type="transmembrane region" description="Helical" evidence="1">
    <location>
        <begin position="361"/>
        <end position="385"/>
    </location>
</feature>
<feature type="transmembrane region" description="Helical" evidence="1">
    <location>
        <begin position="95"/>
        <end position="121"/>
    </location>
</feature>
<dbReference type="Proteomes" id="UP000214588">
    <property type="component" value="Unassembled WGS sequence"/>
</dbReference>
<evidence type="ECO:0000313" key="2">
    <source>
        <dbReference type="EMBL" id="OWZ84063.1"/>
    </source>
</evidence>
<keyword evidence="1" id="KW-0472">Membrane</keyword>
<dbReference type="EMBL" id="NIQC01000008">
    <property type="protein sequence ID" value="OWZ84063.1"/>
    <property type="molecule type" value="Genomic_DNA"/>
</dbReference>
<proteinExistence type="predicted"/>
<gene>
    <name evidence="2" type="ORF">CDO51_04930</name>
</gene>
<accession>A0A226BYH5</accession>
<dbReference type="GO" id="GO:0005886">
    <property type="term" value="C:plasma membrane"/>
    <property type="evidence" value="ECO:0007669"/>
    <property type="project" value="TreeGrafter"/>
</dbReference>
<keyword evidence="3" id="KW-1185">Reference proteome</keyword>
<sequence>MWIILAGIILLIVLVYNRINVVIAAPIAVSFVSILNGYAPFDVLTGEYVEETSYFIKDFLFIFLLGAIMGKIMTDSGATQTISLFIVKTLGAKRGISAVLISSALLTYGGIPGFVVVFTIYPISLPVFKEANLPRYLLPACFMGGVANLSIPMPGSPQIHNIIPMESLETGPLAGLIPGVIGTIVSLTLAILYLEFRAKRSKTNGESFQDSEQLDEKLLTSNPSIITSLIPLIIVVTSLSFFNISIIAALTLGVLVAIILFFKYLTSTINSINNGVKDSLPPLLFAASAVGFGLTLRSFPDFEAFLQAIIDLPVNPLITSALTTNLGASIMGSASGGIVLTMSLIEEGLIAQPDGANLHRIIVMSSTVFDTIPFNNGYLGILAFIGLSVKDTYFDCFMTTIVTPLIGLMVAFGLMLL</sequence>
<dbReference type="RefSeq" id="WP_089023195.1">
    <property type="nucleotide sequence ID" value="NZ_NIQC01000008.1"/>
</dbReference>